<evidence type="ECO:0000313" key="6">
    <source>
        <dbReference type="EMBL" id="KAA3669804.1"/>
    </source>
</evidence>
<keyword evidence="7" id="KW-1185">Reference proteome</keyword>
<dbReference type="GO" id="GO:0005261">
    <property type="term" value="F:monoatomic cation channel activity"/>
    <property type="evidence" value="ECO:0007669"/>
    <property type="project" value="TreeGrafter"/>
</dbReference>
<sequence>TFEEKAEEVLDECYQEDRLRTQLLLCRKLEFYGGSSVIRLAARGRCIRFMAHPCCQDLLSGVWMGGLSPKYTWI</sequence>
<keyword evidence="3" id="KW-1133">Transmembrane helix</keyword>
<reference evidence="6 7" key="1">
    <citation type="journal article" date="2019" name="Gigascience">
        <title>Whole-genome sequence of the oriental lung fluke Paragonimus westermani.</title>
        <authorList>
            <person name="Oey H."/>
            <person name="Zakrzewski M."/>
            <person name="Narain K."/>
            <person name="Devi K.R."/>
            <person name="Agatsuma T."/>
            <person name="Nawaratna S."/>
            <person name="Gobert G.N."/>
            <person name="Jones M.K."/>
            <person name="Ragan M.A."/>
            <person name="McManus D.P."/>
            <person name="Krause L."/>
        </authorList>
    </citation>
    <scope>NUCLEOTIDE SEQUENCE [LARGE SCALE GENOMIC DNA]</scope>
    <source>
        <strain evidence="6 7">IND2009</strain>
    </source>
</reference>
<evidence type="ECO:0000256" key="4">
    <source>
        <dbReference type="ARBA" id="ARBA00023136"/>
    </source>
</evidence>
<evidence type="ECO:0000259" key="5">
    <source>
        <dbReference type="Pfam" id="PF25508"/>
    </source>
</evidence>
<evidence type="ECO:0000256" key="3">
    <source>
        <dbReference type="ARBA" id="ARBA00022989"/>
    </source>
</evidence>
<feature type="non-terminal residue" evidence="6">
    <location>
        <position position="1"/>
    </location>
</feature>
<evidence type="ECO:0000256" key="2">
    <source>
        <dbReference type="ARBA" id="ARBA00022692"/>
    </source>
</evidence>
<dbReference type="GO" id="GO:0005886">
    <property type="term" value="C:plasma membrane"/>
    <property type="evidence" value="ECO:0007669"/>
    <property type="project" value="TreeGrafter"/>
</dbReference>
<feature type="domain" description="TRPM-like" evidence="5">
    <location>
        <begin position="2"/>
        <end position="52"/>
    </location>
</feature>
<dbReference type="Proteomes" id="UP000324629">
    <property type="component" value="Unassembled WGS sequence"/>
</dbReference>
<dbReference type="AlphaFoldDB" id="A0A5J4N2T3"/>
<proteinExistence type="predicted"/>
<comment type="caution">
    <text evidence="6">The sequence shown here is derived from an EMBL/GenBank/DDBJ whole genome shotgun (WGS) entry which is preliminary data.</text>
</comment>
<dbReference type="GO" id="GO:0030001">
    <property type="term" value="P:metal ion transport"/>
    <property type="evidence" value="ECO:0007669"/>
    <property type="project" value="TreeGrafter"/>
</dbReference>
<gene>
    <name evidence="6" type="ORF">DEA37_0013176</name>
</gene>
<evidence type="ECO:0000256" key="1">
    <source>
        <dbReference type="ARBA" id="ARBA00004141"/>
    </source>
</evidence>
<feature type="non-terminal residue" evidence="6">
    <location>
        <position position="74"/>
    </location>
</feature>
<keyword evidence="2" id="KW-0812">Transmembrane</keyword>
<dbReference type="EMBL" id="QNGE01025704">
    <property type="protein sequence ID" value="KAA3669804.1"/>
    <property type="molecule type" value="Genomic_DNA"/>
</dbReference>
<keyword evidence="4" id="KW-0472">Membrane</keyword>
<name>A0A5J4N2T3_9TREM</name>
<organism evidence="6 7">
    <name type="scientific">Paragonimus westermani</name>
    <dbReference type="NCBI Taxonomy" id="34504"/>
    <lineage>
        <taxon>Eukaryota</taxon>
        <taxon>Metazoa</taxon>
        <taxon>Spiralia</taxon>
        <taxon>Lophotrochozoa</taxon>
        <taxon>Platyhelminthes</taxon>
        <taxon>Trematoda</taxon>
        <taxon>Digenea</taxon>
        <taxon>Plagiorchiida</taxon>
        <taxon>Troglotremata</taxon>
        <taxon>Troglotrematidae</taxon>
        <taxon>Paragonimus</taxon>
    </lineage>
</organism>
<dbReference type="Pfam" id="PF25508">
    <property type="entry name" value="TRPM2"/>
    <property type="match status" value="1"/>
</dbReference>
<dbReference type="InterPro" id="IPR050927">
    <property type="entry name" value="TRPM"/>
</dbReference>
<dbReference type="PANTHER" id="PTHR13800">
    <property type="entry name" value="TRANSIENT RECEPTOR POTENTIAL CATION CHANNEL, SUBFAMILY M, MEMBER 6"/>
    <property type="match status" value="1"/>
</dbReference>
<dbReference type="PANTHER" id="PTHR13800:SF1">
    <property type="entry name" value="TRANSIENT RECEPTOR POTENTIAL CATION CHANNEL TRPM"/>
    <property type="match status" value="1"/>
</dbReference>
<comment type="subcellular location">
    <subcellularLocation>
        <location evidence="1">Membrane</location>
        <topology evidence="1">Multi-pass membrane protein</topology>
    </subcellularLocation>
</comment>
<protein>
    <recommendedName>
        <fullName evidence="5">TRPM-like domain-containing protein</fullName>
    </recommendedName>
</protein>
<accession>A0A5J4N2T3</accession>
<evidence type="ECO:0000313" key="7">
    <source>
        <dbReference type="Proteomes" id="UP000324629"/>
    </source>
</evidence>
<dbReference type="InterPro" id="IPR057366">
    <property type="entry name" value="TRPM-like"/>
</dbReference>